<evidence type="ECO:0000256" key="2">
    <source>
        <dbReference type="ARBA" id="ARBA00005203"/>
    </source>
</evidence>
<dbReference type="InterPro" id="IPR004838">
    <property type="entry name" value="NHTrfase_class1_PyrdxlP-BS"/>
</dbReference>
<comment type="catalytic activity">
    <reaction evidence="12 13">
        <text>L-tyrosine + 2-oxoglutarate = 3-(4-hydroxyphenyl)pyruvate + L-glutamate</text>
        <dbReference type="Rhea" id="RHEA:15093"/>
        <dbReference type="ChEBI" id="CHEBI:16810"/>
        <dbReference type="ChEBI" id="CHEBI:29985"/>
        <dbReference type="ChEBI" id="CHEBI:36242"/>
        <dbReference type="ChEBI" id="CHEBI:58315"/>
        <dbReference type="EC" id="2.6.1.5"/>
    </reaction>
</comment>
<dbReference type="InterPro" id="IPR005958">
    <property type="entry name" value="TyrNic_aminoTrfase"/>
</dbReference>
<evidence type="ECO:0000256" key="11">
    <source>
        <dbReference type="ARBA" id="ARBA00023232"/>
    </source>
</evidence>
<evidence type="ECO:0000256" key="13">
    <source>
        <dbReference type="PIRNR" id="PIRNR000517"/>
    </source>
</evidence>
<keyword evidence="7" id="KW-0032">Aminotransferase</keyword>
<evidence type="ECO:0000256" key="3">
    <source>
        <dbReference type="ARBA" id="ARBA00007441"/>
    </source>
</evidence>
<dbReference type="NCBIfam" id="TIGR01265">
    <property type="entry name" value="tyr_nico_aTase"/>
    <property type="match status" value="1"/>
</dbReference>
<dbReference type="Gene3D" id="3.40.640.10">
    <property type="entry name" value="Type I PLP-dependent aspartate aminotransferase-like (Major domain)"/>
    <property type="match status" value="1"/>
</dbReference>
<comment type="similarity">
    <text evidence="3 13">Belongs to the class-I pyridoxal-phosphate-dependent aminotransferase family.</text>
</comment>
<evidence type="ECO:0000256" key="10">
    <source>
        <dbReference type="ARBA" id="ARBA00022898"/>
    </source>
</evidence>
<dbReference type="GO" id="GO:0004838">
    <property type="term" value="F:L-tyrosine-2-oxoglutarate transaminase activity"/>
    <property type="evidence" value="ECO:0007669"/>
    <property type="project" value="UniProtKB-UniRule"/>
</dbReference>
<comment type="pathway">
    <text evidence="2 13">Amino-acid degradation; L-phenylalanine degradation; acetoacetate and fumarate from L-phenylalanine: step 2/6.</text>
</comment>
<evidence type="ECO:0000256" key="6">
    <source>
        <dbReference type="ARBA" id="ARBA00015959"/>
    </source>
</evidence>
<evidence type="ECO:0000256" key="1">
    <source>
        <dbReference type="ARBA" id="ARBA00001933"/>
    </source>
</evidence>
<evidence type="ECO:0000256" key="14">
    <source>
        <dbReference type="PIRSR" id="PIRSR000517-1"/>
    </source>
</evidence>
<evidence type="ECO:0000313" key="17">
    <source>
        <dbReference type="Proteomes" id="UP000887577"/>
    </source>
</evidence>
<sequence>MSVSTSSINFAPRKFSPKDSFNNNSNAQYQPTELKKPLARRPIETWTKLRASKHARNTVNPIRKIADKMSVAPNPDKFPIKLNLGDPTVMGNLPPSQAAIDAIHEAVDSHKSDGYGLAVGSLAARQAVAEHASVPGAEINPDDVILGSGCSHAIQMSLEAIADPGDNVIVPFPGFPLYTTLCTPHGIETRGYNLRMHDDGLIDLVDLERNIDGRTKAIIINNPSNPTGIVFPKEHLEAILRIADKHRVVIIADEIYGNLTYGETDFIPIASLSPKVPVITCDGIGKRFLVPGWRLGWAIIHDRMGVLTDVREGMIALSQKIVGPCSLVQGALPKILRETPKSYFDHVRSVLKENADICYEAFSQIPYMHPLRPQGAMYLMVRIEEKYLGEETDLVQELIKNESVYCLPGSAFNIPGWIRLVLTYPPEITREACERISRYCTSKLQGDIPSINAYDSSDHLNSCGSESNED</sequence>
<feature type="modified residue" description="N6-(pyridoxal phosphate)lysine" evidence="14">
    <location>
        <position position="286"/>
    </location>
</feature>
<dbReference type="InterPro" id="IPR015424">
    <property type="entry name" value="PyrdxlP-dep_Trfase"/>
</dbReference>
<dbReference type="GO" id="GO:0006572">
    <property type="term" value="P:L-tyrosine catabolic process"/>
    <property type="evidence" value="ECO:0007669"/>
    <property type="project" value="UniProtKB-KW"/>
</dbReference>
<evidence type="ECO:0000256" key="8">
    <source>
        <dbReference type="ARBA" id="ARBA00022679"/>
    </source>
</evidence>
<dbReference type="NCBIfam" id="TIGR01264">
    <property type="entry name" value="tyr_amTase_E"/>
    <property type="match status" value="1"/>
</dbReference>
<feature type="region of interest" description="Disordered" evidence="15">
    <location>
        <begin position="1"/>
        <end position="34"/>
    </location>
</feature>
<dbReference type="InterPro" id="IPR005957">
    <property type="entry name" value="Tyrosine_aminoTrfase"/>
</dbReference>
<accession>A0A914YN03</accession>
<comment type="function">
    <text evidence="13">Transaminase involved in tyrosine breakdown. Converts tyrosine to p-hydroxyphenylpyruvate.</text>
</comment>
<evidence type="ECO:0000256" key="12">
    <source>
        <dbReference type="ARBA" id="ARBA00047798"/>
    </source>
</evidence>
<name>A0A914YN03_9BILA</name>
<evidence type="ECO:0000259" key="16">
    <source>
        <dbReference type="Pfam" id="PF00155"/>
    </source>
</evidence>
<feature type="domain" description="Aminotransferase class I/classII large" evidence="16">
    <location>
        <begin position="80"/>
        <end position="436"/>
    </location>
</feature>
<evidence type="ECO:0000256" key="4">
    <source>
        <dbReference type="ARBA" id="ARBA00011738"/>
    </source>
</evidence>
<dbReference type="AlphaFoldDB" id="A0A914YN03"/>
<dbReference type="InterPro" id="IPR015421">
    <property type="entry name" value="PyrdxlP-dep_Trfase_major"/>
</dbReference>
<dbReference type="WBParaSite" id="PSU_v2.g20321.t1">
    <property type="protein sequence ID" value="PSU_v2.g20321.t1"/>
    <property type="gene ID" value="PSU_v2.g20321"/>
</dbReference>
<keyword evidence="11" id="KW-0585">Phenylalanine catabolism</keyword>
<dbReference type="PANTHER" id="PTHR45744">
    <property type="entry name" value="TYROSINE AMINOTRANSFERASE"/>
    <property type="match status" value="1"/>
</dbReference>
<dbReference type="PROSITE" id="PS00105">
    <property type="entry name" value="AA_TRANSFER_CLASS_1"/>
    <property type="match status" value="1"/>
</dbReference>
<dbReference type="GO" id="GO:0006559">
    <property type="term" value="P:L-phenylalanine catabolic process"/>
    <property type="evidence" value="ECO:0007669"/>
    <property type="project" value="UniProtKB-UniRule"/>
</dbReference>
<comment type="subunit">
    <text evidence="4 13">Homodimer.</text>
</comment>
<dbReference type="Gene3D" id="3.90.1150.10">
    <property type="entry name" value="Aspartate Aminotransferase, domain 1"/>
    <property type="match status" value="1"/>
</dbReference>
<protein>
    <recommendedName>
        <fullName evidence="6 13">Tyrosine aminotransferase</fullName>
        <shortName evidence="13">TAT</shortName>
        <ecNumber evidence="5 13">2.6.1.5</ecNumber>
    </recommendedName>
</protein>
<keyword evidence="10 13" id="KW-0663">Pyridoxal phosphate</keyword>
<dbReference type="SUPFAM" id="SSF53383">
    <property type="entry name" value="PLP-dependent transferases"/>
    <property type="match status" value="1"/>
</dbReference>
<proteinExistence type="inferred from homology"/>
<keyword evidence="9" id="KW-0828">Tyrosine catabolism</keyword>
<evidence type="ECO:0000256" key="15">
    <source>
        <dbReference type="SAM" id="MobiDB-lite"/>
    </source>
</evidence>
<reference evidence="18" key="1">
    <citation type="submission" date="2022-11" db="UniProtKB">
        <authorList>
            <consortium name="WormBaseParasite"/>
        </authorList>
    </citation>
    <scope>IDENTIFICATION</scope>
</reference>
<evidence type="ECO:0000256" key="9">
    <source>
        <dbReference type="ARBA" id="ARBA00022878"/>
    </source>
</evidence>
<dbReference type="Pfam" id="PF00155">
    <property type="entry name" value="Aminotran_1_2"/>
    <property type="match status" value="1"/>
</dbReference>
<dbReference type="PANTHER" id="PTHR45744:SF2">
    <property type="entry name" value="TYROSINE AMINOTRANSFERASE"/>
    <property type="match status" value="1"/>
</dbReference>
<keyword evidence="17" id="KW-1185">Reference proteome</keyword>
<evidence type="ECO:0000256" key="5">
    <source>
        <dbReference type="ARBA" id="ARBA00012749"/>
    </source>
</evidence>
<comment type="cofactor">
    <cofactor evidence="1 13 14">
        <name>pyridoxal 5'-phosphate</name>
        <dbReference type="ChEBI" id="CHEBI:597326"/>
    </cofactor>
</comment>
<dbReference type="PIRSF" id="PIRSF000517">
    <property type="entry name" value="Tyr_transaminase"/>
    <property type="match status" value="1"/>
</dbReference>
<dbReference type="EC" id="2.6.1.5" evidence="5 13"/>
<dbReference type="Proteomes" id="UP000887577">
    <property type="component" value="Unplaced"/>
</dbReference>
<evidence type="ECO:0000256" key="7">
    <source>
        <dbReference type="ARBA" id="ARBA00022576"/>
    </source>
</evidence>
<dbReference type="InterPro" id="IPR004839">
    <property type="entry name" value="Aminotransferase_I/II_large"/>
</dbReference>
<keyword evidence="8" id="KW-0808">Transferase</keyword>
<evidence type="ECO:0000313" key="18">
    <source>
        <dbReference type="WBParaSite" id="PSU_v2.g20321.t1"/>
    </source>
</evidence>
<dbReference type="InterPro" id="IPR015422">
    <property type="entry name" value="PyrdxlP-dep_Trfase_small"/>
</dbReference>
<organism evidence="17 18">
    <name type="scientific">Panagrolaimus superbus</name>
    <dbReference type="NCBI Taxonomy" id="310955"/>
    <lineage>
        <taxon>Eukaryota</taxon>
        <taxon>Metazoa</taxon>
        <taxon>Ecdysozoa</taxon>
        <taxon>Nematoda</taxon>
        <taxon>Chromadorea</taxon>
        <taxon>Rhabditida</taxon>
        <taxon>Tylenchina</taxon>
        <taxon>Panagrolaimomorpha</taxon>
        <taxon>Panagrolaimoidea</taxon>
        <taxon>Panagrolaimidae</taxon>
        <taxon>Panagrolaimus</taxon>
    </lineage>
</organism>
<dbReference type="CDD" id="cd00609">
    <property type="entry name" value="AAT_like"/>
    <property type="match status" value="1"/>
</dbReference>
<feature type="compositionally biased region" description="Polar residues" evidence="15">
    <location>
        <begin position="19"/>
        <end position="31"/>
    </location>
</feature>
<dbReference type="GO" id="GO:0030170">
    <property type="term" value="F:pyridoxal phosphate binding"/>
    <property type="evidence" value="ECO:0007669"/>
    <property type="project" value="InterPro"/>
</dbReference>